<dbReference type="InterPro" id="IPR005512">
    <property type="entry name" value="PRONE_dom"/>
</dbReference>
<dbReference type="EMBL" id="MNCJ02000319">
    <property type="protein sequence ID" value="KAF5808851.1"/>
    <property type="molecule type" value="Genomic_DNA"/>
</dbReference>
<dbReference type="EMBL" id="CM007896">
    <property type="protein sequence ID" value="OTG20927.1"/>
    <property type="molecule type" value="Genomic_DNA"/>
</dbReference>
<dbReference type="Pfam" id="PF03759">
    <property type="entry name" value="PRONE"/>
    <property type="match status" value="1"/>
</dbReference>
<dbReference type="AlphaFoldDB" id="A0A251UC52"/>
<name>A0A251UC52_HELAN</name>
<proteinExistence type="predicted"/>
<protein>
    <submittedName>
        <fullName evidence="4">PRONE domain, Rop guanine nucleotide exchange factor</fullName>
    </submittedName>
    <submittedName>
        <fullName evidence="5">Putative PRONE domain-containing protein</fullName>
    </submittedName>
</protein>
<feature type="domain" description="PRONE" evidence="3">
    <location>
        <begin position="35"/>
        <end position="138"/>
    </location>
</feature>
<dbReference type="InterPro" id="IPR038937">
    <property type="entry name" value="RopGEF"/>
</dbReference>
<keyword evidence="6" id="KW-1185">Reference proteome</keyword>
<dbReference type="InParanoid" id="A0A251UC52"/>
<reference evidence="4 6" key="1">
    <citation type="journal article" date="2017" name="Nature">
        <title>The sunflower genome provides insights into oil metabolism, flowering and Asterid evolution.</title>
        <authorList>
            <person name="Badouin H."/>
            <person name="Gouzy J."/>
            <person name="Grassa C.J."/>
            <person name="Murat F."/>
            <person name="Staton S.E."/>
            <person name="Cottret L."/>
            <person name="Lelandais-Briere C."/>
            <person name="Owens G.L."/>
            <person name="Carrere S."/>
            <person name="Mayjonade B."/>
            <person name="Legrand L."/>
            <person name="Gill N."/>
            <person name="Kane N.C."/>
            <person name="Bowers J.E."/>
            <person name="Hubner S."/>
            <person name="Bellec A."/>
            <person name="Berard A."/>
            <person name="Berges H."/>
            <person name="Blanchet N."/>
            <person name="Boniface M.C."/>
            <person name="Brunel D."/>
            <person name="Catrice O."/>
            <person name="Chaidir N."/>
            <person name="Claudel C."/>
            <person name="Donnadieu C."/>
            <person name="Faraut T."/>
            <person name="Fievet G."/>
            <person name="Helmstetter N."/>
            <person name="King M."/>
            <person name="Knapp S.J."/>
            <person name="Lai Z."/>
            <person name="Le Paslier M.C."/>
            <person name="Lippi Y."/>
            <person name="Lorenzon L."/>
            <person name="Mandel J.R."/>
            <person name="Marage G."/>
            <person name="Marchand G."/>
            <person name="Marquand E."/>
            <person name="Bret-Mestries E."/>
            <person name="Morien E."/>
            <person name="Nambeesan S."/>
            <person name="Nguyen T."/>
            <person name="Pegot-Espagnet P."/>
            <person name="Pouilly N."/>
            <person name="Raftis F."/>
            <person name="Sallet E."/>
            <person name="Schiex T."/>
            <person name="Thomas J."/>
            <person name="Vandecasteele C."/>
            <person name="Vares D."/>
            <person name="Vear F."/>
            <person name="Vautrin S."/>
            <person name="Crespi M."/>
            <person name="Mangin B."/>
            <person name="Burke J.M."/>
            <person name="Salse J."/>
            <person name="Munos S."/>
            <person name="Vincourt P."/>
            <person name="Rieseberg L.H."/>
            <person name="Langlade N.B."/>
        </authorList>
    </citation>
    <scope>NUCLEOTIDE SEQUENCE [LARGE SCALE GENOMIC DNA]</scope>
    <source>
        <strain evidence="6">cv. SF193</strain>
        <tissue evidence="4">Leaves</tissue>
    </source>
</reference>
<dbReference type="PANTHER" id="PTHR33101">
    <property type="entry name" value="ROP GUANINE NUCLEOTIDE EXCHANGE FACTOR 1"/>
    <property type="match status" value="1"/>
</dbReference>
<accession>A0A251UC52</accession>
<organism evidence="5 6">
    <name type="scientific">Helianthus annuus</name>
    <name type="common">Common sunflower</name>
    <dbReference type="NCBI Taxonomy" id="4232"/>
    <lineage>
        <taxon>Eukaryota</taxon>
        <taxon>Viridiplantae</taxon>
        <taxon>Streptophyta</taxon>
        <taxon>Embryophyta</taxon>
        <taxon>Tracheophyta</taxon>
        <taxon>Spermatophyta</taxon>
        <taxon>Magnoliopsida</taxon>
        <taxon>eudicotyledons</taxon>
        <taxon>Gunneridae</taxon>
        <taxon>Pentapetalae</taxon>
        <taxon>asterids</taxon>
        <taxon>campanulids</taxon>
        <taxon>Asterales</taxon>
        <taxon>Asteraceae</taxon>
        <taxon>Asteroideae</taxon>
        <taxon>Heliantheae alliance</taxon>
        <taxon>Heliantheae</taxon>
        <taxon>Helianthus</taxon>
    </lineage>
</organism>
<dbReference type="Gramene" id="mRNA:HanXRQr2_Chr04g0150291">
    <property type="protein sequence ID" value="mRNA:HanXRQr2_Chr04g0150291"/>
    <property type="gene ID" value="HanXRQr2_Chr04g0150291"/>
</dbReference>
<evidence type="ECO:0000259" key="3">
    <source>
        <dbReference type="PROSITE" id="PS51334"/>
    </source>
</evidence>
<dbReference type="PANTHER" id="PTHR33101:SF47">
    <property type="entry name" value="ROP GUANINE NUCLEOTIDE EXCHANGE FACTOR 2-RELATED"/>
    <property type="match status" value="1"/>
</dbReference>
<evidence type="ECO:0000256" key="1">
    <source>
        <dbReference type="ARBA" id="ARBA00022658"/>
    </source>
</evidence>
<dbReference type="PROSITE" id="PS51334">
    <property type="entry name" value="PRONE"/>
    <property type="match status" value="1"/>
</dbReference>
<gene>
    <name evidence="5" type="ORF">HannXRQ_Chr07g0198511</name>
    <name evidence="4" type="ORF">HanXRQr2_Chr04g0150291</name>
</gene>
<evidence type="ECO:0000313" key="5">
    <source>
        <dbReference type="EMBL" id="OTG20927.1"/>
    </source>
</evidence>
<evidence type="ECO:0000313" key="6">
    <source>
        <dbReference type="Proteomes" id="UP000215914"/>
    </source>
</evidence>
<dbReference type="Gene3D" id="1.20.58.2010">
    <property type="entry name" value="PRONE domain, subdomain 1"/>
    <property type="match status" value="1"/>
</dbReference>
<sequence length="138" mass="15920">MESRYSSSFCINQIKKLNIRDPDRTLFPLSTNRSSNRSFNCSPWLEMMKKRFAKLLLGEDMSGSGKGVSTVVTVSNAITNLYASMFGQHLKLEPLHLEKKMMWKREMNCLLSVYDYIVEFIPCHTVYRTEQKSHGGDV</sequence>
<reference evidence="5" key="2">
    <citation type="submission" date="2017-02" db="EMBL/GenBank/DDBJ databases">
        <title>Sunflower complete genome.</title>
        <authorList>
            <person name="Langlade N."/>
            <person name="Munos S."/>
        </authorList>
    </citation>
    <scope>NUCLEOTIDE SEQUENCE [LARGE SCALE GENOMIC DNA]</scope>
    <source>
        <tissue evidence="5">Leaves</tissue>
    </source>
</reference>
<evidence type="ECO:0000256" key="2">
    <source>
        <dbReference type="PROSITE-ProRule" id="PRU00663"/>
    </source>
</evidence>
<reference evidence="4" key="3">
    <citation type="submission" date="2020-06" db="EMBL/GenBank/DDBJ databases">
        <title>Helianthus annuus Genome sequencing and assembly Release 2.</title>
        <authorList>
            <person name="Gouzy J."/>
            <person name="Langlade N."/>
            <person name="Munos S."/>
        </authorList>
    </citation>
    <scope>NUCLEOTIDE SEQUENCE</scope>
    <source>
        <tissue evidence="4">Leaves</tissue>
    </source>
</reference>
<evidence type="ECO:0000313" key="4">
    <source>
        <dbReference type="EMBL" id="KAF5808851.1"/>
    </source>
</evidence>
<keyword evidence="1 2" id="KW-0344">Guanine-nucleotide releasing factor</keyword>
<dbReference type="GO" id="GO:0005085">
    <property type="term" value="F:guanyl-nucleotide exchange factor activity"/>
    <property type="evidence" value="ECO:0007669"/>
    <property type="project" value="UniProtKB-UniRule"/>
</dbReference>
<dbReference type="Proteomes" id="UP000215914">
    <property type="component" value="Chromosome 7"/>
</dbReference>